<dbReference type="InterPro" id="IPR010869">
    <property type="entry name" value="DUF1501"/>
</dbReference>
<feature type="chain" id="PRO_5027840734" evidence="1">
    <location>
        <begin position="31"/>
        <end position="387"/>
    </location>
</feature>
<dbReference type="Proteomes" id="UP000886105">
    <property type="component" value="Unassembled WGS sequence"/>
</dbReference>
<keyword evidence="1" id="KW-0732">Signal</keyword>
<feature type="signal peptide" evidence="1">
    <location>
        <begin position="1"/>
        <end position="30"/>
    </location>
</feature>
<gene>
    <name evidence="2" type="ORF">ENJ85_04380</name>
</gene>
<protein>
    <submittedName>
        <fullName evidence="2">DUF1501 domain-containing protein</fullName>
    </submittedName>
</protein>
<organism evidence="2">
    <name type="scientific">Oceanithermus profundus</name>
    <dbReference type="NCBI Taxonomy" id="187137"/>
    <lineage>
        <taxon>Bacteria</taxon>
        <taxon>Thermotogati</taxon>
        <taxon>Deinococcota</taxon>
        <taxon>Deinococci</taxon>
        <taxon>Thermales</taxon>
        <taxon>Thermaceae</taxon>
        <taxon>Oceanithermus</taxon>
    </lineage>
</organism>
<dbReference type="PROSITE" id="PS51318">
    <property type="entry name" value="TAT"/>
    <property type="match status" value="1"/>
</dbReference>
<dbReference type="EMBL" id="DRNZ01000271">
    <property type="protein sequence ID" value="HHO58394.1"/>
    <property type="molecule type" value="Genomic_DNA"/>
</dbReference>
<comment type="caution">
    <text evidence="2">The sequence shown here is derived from an EMBL/GenBank/DDBJ whole genome shotgun (WGS) entry which is preliminary data.</text>
</comment>
<proteinExistence type="predicted"/>
<name>A0A7C5WRV1_9DEIN</name>
<accession>A0A7C5WRV1</accession>
<dbReference type="PANTHER" id="PTHR43737">
    <property type="entry name" value="BLL7424 PROTEIN"/>
    <property type="match status" value="1"/>
</dbReference>
<sequence>MNRRNFVQSMLTTLAVGGAAPSLLSRTAMAAAPGDKILVVVQLSGGNDALNTLVPYRHAGYRKARPNLAVPPQEALDLNGELGLHPALRGLMPFWEQGRLALVPAVGYPHPSRSHFVSMAIWHSADPDRRRTEGWLGPWIDGEDDPFCAVNLGLSAPLALHGEARQGVAIGGLDAFHLQLPQPALQRLKQGLARPASGPLERTRAAMARLLDDIERVQGLRGYAPQAEYPRGAFGRALSDVVRMIAGGLGARVYYVSLGGFDTHADQLGRQPELLEELAAGMSAFSQDLKALGREDDVLVLGFSEFGRRVAENASGGTDHGKAGLMFALGPGVGGFKGPGYNLDDLDDGDLRYQVDFRSVYAGAAAFIGARPEELFPGPQPVLPLLG</sequence>
<evidence type="ECO:0000256" key="1">
    <source>
        <dbReference type="SAM" id="SignalP"/>
    </source>
</evidence>
<dbReference type="InterPro" id="IPR006311">
    <property type="entry name" value="TAT_signal"/>
</dbReference>
<reference evidence="2" key="1">
    <citation type="journal article" date="2020" name="mSystems">
        <title>Genome- and Community-Level Interaction Insights into Carbon Utilization and Element Cycling Functions of Hydrothermarchaeota in Hydrothermal Sediment.</title>
        <authorList>
            <person name="Zhou Z."/>
            <person name="Liu Y."/>
            <person name="Xu W."/>
            <person name="Pan J."/>
            <person name="Luo Z.H."/>
            <person name="Li M."/>
        </authorList>
    </citation>
    <scope>NUCLEOTIDE SEQUENCE [LARGE SCALE GENOMIC DNA]</scope>
    <source>
        <strain evidence="2">HyVt-523</strain>
    </source>
</reference>
<dbReference type="AlphaFoldDB" id="A0A7C5WRV1"/>
<dbReference type="PANTHER" id="PTHR43737:SF1">
    <property type="entry name" value="DUF1501 DOMAIN-CONTAINING PROTEIN"/>
    <property type="match status" value="1"/>
</dbReference>
<dbReference type="Pfam" id="PF07394">
    <property type="entry name" value="DUF1501"/>
    <property type="match status" value="1"/>
</dbReference>
<evidence type="ECO:0000313" key="2">
    <source>
        <dbReference type="EMBL" id="HHO58394.1"/>
    </source>
</evidence>